<dbReference type="NCBIfam" id="TIGR02537">
    <property type="entry name" value="arch_flag_Nterm"/>
    <property type="match status" value="1"/>
</dbReference>
<dbReference type="Proteomes" id="UP001060771">
    <property type="component" value="Chromosome"/>
</dbReference>
<sequence length="154" mass="15989">MTRNRNNRKSMGIEPIVAAILLIVITVVAAVLLYMWFSGYLSATTSKVSSMATPEQFQVVAVSLSVSNGLTAYVQNTGSVTVTITGVYLLNATNGNLICQVPITATSITPGSTVKITNSSNFASTCGIKSGTSYGLLFVTSSGTKYATSVVASS</sequence>
<protein>
    <recommendedName>
        <fullName evidence="6">Archaeal Type IV pilin N-terminal domain-containing protein</fullName>
    </recommendedName>
</protein>
<keyword evidence="5" id="KW-1185">Reference proteome</keyword>
<gene>
    <name evidence="3" type="ORF">GCM10007112_04740</name>
    <name evidence="2" type="ORF">Vsou_08240</name>
</gene>
<dbReference type="GeneID" id="76206373"/>
<evidence type="ECO:0000313" key="3">
    <source>
        <dbReference type="EMBL" id="GGI70838.1"/>
    </source>
</evidence>
<keyword evidence="1" id="KW-0812">Transmembrane</keyword>
<organism evidence="3 4">
    <name type="scientific">Vulcanisaeta souniana JCM 11219</name>
    <dbReference type="NCBI Taxonomy" id="1293586"/>
    <lineage>
        <taxon>Archaea</taxon>
        <taxon>Thermoproteota</taxon>
        <taxon>Thermoprotei</taxon>
        <taxon>Thermoproteales</taxon>
        <taxon>Thermoproteaceae</taxon>
        <taxon>Vulcanisaeta</taxon>
    </lineage>
</organism>
<reference evidence="3" key="1">
    <citation type="journal article" date="2014" name="Int. J. Syst. Evol. Microbiol.">
        <title>Complete genome sequence of Corynebacterium casei LMG S-19264T (=DSM 44701T), isolated from a smear-ripened cheese.</title>
        <authorList>
            <consortium name="US DOE Joint Genome Institute (JGI-PGF)"/>
            <person name="Walter F."/>
            <person name="Albersmeier A."/>
            <person name="Kalinowski J."/>
            <person name="Ruckert C."/>
        </authorList>
    </citation>
    <scope>NUCLEOTIDE SEQUENCE</scope>
    <source>
        <strain evidence="3">JCM 11219</strain>
    </source>
</reference>
<dbReference type="RefSeq" id="WP_054843458.1">
    <property type="nucleotide sequence ID" value="NZ_AP026830.1"/>
</dbReference>
<dbReference type="Proteomes" id="UP000657075">
    <property type="component" value="Unassembled WGS sequence"/>
</dbReference>
<dbReference type="EMBL" id="AP026830">
    <property type="protein sequence ID" value="BDR91731.1"/>
    <property type="molecule type" value="Genomic_DNA"/>
</dbReference>
<accession>A0A830E7I0</accession>
<feature type="transmembrane region" description="Helical" evidence="1">
    <location>
        <begin position="12"/>
        <end position="37"/>
    </location>
</feature>
<proteinExistence type="predicted"/>
<keyword evidence="1" id="KW-0472">Membrane</keyword>
<reference evidence="3" key="2">
    <citation type="submission" date="2020-09" db="EMBL/GenBank/DDBJ databases">
        <authorList>
            <person name="Sun Q."/>
            <person name="Ohkuma M."/>
        </authorList>
    </citation>
    <scope>NUCLEOTIDE SEQUENCE</scope>
    <source>
        <strain evidence="3">JCM 11219</strain>
    </source>
</reference>
<dbReference type="EMBL" id="BMNM01000001">
    <property type="protein sequence ID" value="GGI70838.1"/>
    <property type="molecule type" value="Genomic_DNA"/>
</dbReference>
<name>A0A830E7I0_9CREN</name>
<evidence type="ECO:0008006" key="6">
    <source>
        <dbReference type="Google" id="ProtNLM"/>
    </source>
</evidence>
<reference evidence="5" key="3">
    <citation type="submission" date="2022-09" db="EMBL/GenBank/DDBJ databases">
        <title>Complete genome sequence of Vulcanisaeta souniana.</title>
        <authorList>
            <person name="Kato S."/>
            <person name="Itoh T."/>
            <person name="Ohkuma M."/>
        </authorList>
    </citation>
    <scope>NUCLEOTIDE SEQUENCE [LARGE SCALE GENOMIC DNA]</scope>
    <source>
        <strain evidence="5">JCM 11219</strain>
    </source>
</reference>
<evidence type="ECO:0000256" key="1">
    <source>
        <dbReference type="SAM" id="Phobius"/>
    </source>
</evidence>
<reference evidence="2" key="4">
    <citation type="journal article" date="2023" name="Microbiol. Resour. Announc.">
        <title>Complete Genome Sequence of Vulcanisaeta souniana Strain IC-059, a Hyperthermophilic Archaeon Isolated from Hot Spring Water in Japan.</title>
        <authorList>
            <person name="Kato S."/>
            <person name="Itoh T."/>
            <person name="Wu L."/>
            <person name="Ma J."/>
            <person name="Ohkuma M."/>
        </authorList>
    </citation>
    <scope>NUCLEOTIDE SEQUENCE</scope>
    <source>
        <strain evidence="2">JCM 11219</strain>
    </source>
</reference>
<dbReference type="InterPro" id="IPR013373">
    <property type="entry name" value="Flagellin/pilin_N_arc"/>
</dbReference>
<dbReference type="AlphaFoldDB" id="A0A830E7I0"/>
<dbReference type="OrthoDB" id="27730at2157"/>
<keyword evidence="1" id="KW-1133">Transmembrane helix</keyword>
<evidence type="ECO:0000313" key="5">
    <source>
        <dbReference type="Proteomes" id="UP001060771"/>
    </source>
</evidence>
<evidence type="ECO:0000313" key="4">
    <source>
        <dbReference type="Proteomes" id="UP000657075"/>
    </source>
</evidence>
<evidence type="ECO:0000313" key="2">
    <source>
        <dbReference type="EMBL" id="BDR91731.1"/>
    </source>
</evidence>